<evidence type="ECO:0000259" key="1">
    <source>
        <dbReference type="Pfam" id="PF13439"/>
    </source>
</evidence>
<name>A0AAQ1G9Q1_9GAMM</name>
<dbReference type="Proteomes" id="UP000243518">
    <property type="component" value="Unassembled WGS sequence"/>
</dbReference>
<sequence>MQTILKAKYLVSITHVITGLEVGGAERALYTLLTNGLEREFCNRVISLMGPGYYGPLLHEAGVPVTCLDMNPGKPTIGAFRRLLAAVSEEPADILQGWMLHGNLAATFARRCGNKDARLLWNQRTSLDTLEDESWMKRGLIRLEAALSGATQAIIYNSARSRAQFATHGYQDDKAVHLPNGFDTGMWFPCEGTRREVRNSLAIPQDAIVIGYVGRGHLEKDPELLFRAFRTISKTHKNAWLLAVGRDLDRFNPPDHNTLLLGQRADVQDLMRAMDLFCLSSRTEGFPNVIGEAMATGVPCVATDVGDAREIVGNTGWVSPARDLEGLVASLHAALSCAPITLRERGIAARDRIANHYSVSSVVERYSALYRSVLKESV</sequence>
<gene>
    <name evidence="2" type="ORF">SAMN05216586_11012</name>
</gene>
<accession>A0AAQ1G9Q1</accession>
<keyword evidence="3" id="KW-1185">Reference proteome</keyword>
<evidence type="ECO:0000313" key="2">
    <source>
        <dbReference type="EMBL" id="SEG56754.1"/>
    </source>
</evidence>
<dbReference type="EMBL" id="FNVE01000010">
    <property type="protein sequence ID" value="SEG56754.1"/>
    <property type="molecule type" value="Genomic_DNA"/>
</dbReference>
<proteinExistence type="predicted"/>
<organism evidence="2 3">
    <name type="scientific">Halopseudomonas aestusnigri</name>
    <dbReference type="NCBI Taxonomy" id="857252"/>
    <lineage>
        <taxon>Bacteria</taxon>
        <taxon>Pseudomonadati</taxon>
        <taxon>Pseudomonadota</taxon>
        <taxon>Gammaproteobacteria</taxon>
        <taxon>Pseudomonadales</taxon>
        <taxon>Pseudomonadaceae</taxon>
        <taxon>Halopseudomonas</taxon>
    </lineage>
</organism>
<dbReference type="InterPro" id="IPR028098">
    <property type="entry name" value="Glyco_trans_4-like_N"/>
</dbReference>
<dbReference type="RefSeq" id="WP_088276600.1">
    <property type="nucleotide sequence ID" value="NZ_FNVE01000010.1"/>
</dbReference>
<evidence type="ECO:0000313" key="3">
    <source>
        <dbReference type="Proteomes" id="UP000243518"/>
    </source>
</evidence>
<dbReference type="Gene3D" id="3.40.50.2000">
    <property type="entry name" value="Glycogen Phosphorylase B"/>
    <property type="match status" value="2"/>
</dbReference>
<feature type="domain" description="Glycosyltransferase subfamily 4-like N-terminal" evidence="1">
    <location>
        <begin position="22"/>
        <end position="184"/>
    </location>
</feature>
<dbReference type="AlphaFoldDB" id="A0AAQ1G9Q1"/>
<dbReference type="Pfam" id="PF13692">
    <property type="entry name" value="Glyco_trans_1_4"/>
    <property type="match status" value="1"/>
</dbReference>
<reference evidence="2 3" key="1">
    <citation type="submission" date="2016-10" db="EMBL/GenBank/DDBJ databases">
        <authorList>
            <person name="Varghese N."/>
            <person name="Submissions S."/>
        </authorList>
    </citation>
    <scope>NUCLEOTIDE SEQUENCE [LARGE SCALE GENOMIC DNA]</scope>
    <source>
        <strain evidence="2 3">CECT 8317</strain>
    </source>
</reference>
<dbReference type="Pfam" id="PF13439">
    <property type="entry name" value="Glyco_transf_4"/>
    <property type="match status" value="1"/>
</dbReference>
<comment type="caution">
    <text evidence="2">The sequence shown here is derived from an EMBL/GenBank/DDBJ whole genome shotgun (WGS) entry which is preliminary data.</text>
</comment>
<dbReference type="PANTHER" id="PTHR12526">
    <property type="entry name" value="GLYCOSYLTRANSFERASE"/>
    <property type="match status" value="1"/>
</dbReference>
<protein>
    <submittedName>
        <fullName evidence="2">Glycosyltransferase involved in cell wall bisynthesis</fullName>
    </submittedName>
</protein>
<dbReference type="GO" id="GO:0016757">
    <property type="term" value="F:glycosyltransferase activity"/>
    <property type="evidence" value="ECO:0007669"/>
    <property type="project" value="UniProtKB-ARBA"/>
</dbReference>
<dbReference type="SUPFAM" id="SSF53756">
    <property type="entry name" value="UDP-Glycosyltransferase/glycogen phosphorylase"/>
    <property type="match status" value="1"/>
</dbReference>